<gene>
    <name evidence="1" type="ORF">LCGC14_0966430</name>
</gene>
<evidence type="ECO:0000313" key="1">
    <source>
        <dbReference type="EMBL" id="KKN17385.1"/>
    </source>
</evidence>
<dbReference type="GO" id="GO:0006508">
    <property type="term" value="P:proteolysis"/>
    <property type="evidence" value="ECO:0007669"/>
    <property type="project" value="InterPro"/>
</dbReference>
<sequence length="339" mass="39188">VWAARRIPEGEVSVSANRSRIGEINIKDTDNFMASENIFTLAEERGWYDPKSSKPFKFYEAYAPSNSIGCKRREWRVFSTLAPGLKLDPWAVRYPFSIKPEKKVTVQTLMSLHRDFYQGTEHDLSKGTAAGPFNNPNRFSTLTRPPEGYMGWERPISIFRCSYCIVLQVRDWLPDWIGGLAWFAEDDPKTSCFVPFYGGVTTVPESYQIGRRDVFDRKSAWWAFDFVANWSNLKYSFMSEDINKAYTDFENTFFTLQASVEARAETLFKENPAACREYLTKYSNKTAQRVVDDWWDLADYLIVKYNDGYVNLPGERKAAGYPKEWLDAVGYGKTKIKNN</sequence>
<evidence type="ECO:0008006" key="2">
    <source>
        <dbReference type="Google" id="ProtNLM"/>
    </source>
</evidence>
<proteinExistence type="predicted"/>
<dbReference type="GO" id="GO:0070004">
    <property type="term" value="F:cysteine-type exopeptidase activity"/>
    <property type="evidence" value="ECO:0007669"/>
    <property type="project" value="InterPro"/>
</dbReference>
<dbReference type="EMBL" id="LAZR01003526">
    <property type="protein sequence ID" value="KKN17385.1"/>
    <property type="molecule type" value="Genomic_DNA"/>
</dbReference>
<comment type="caution">
    <text evidence="1">The sequence shown here is derived from an EMBL/GenBank/DDBJ whole genome shotgun (WGS) entry which is preliminary data.</text>
</comment>
<dbReference type="InterPro" id="IPR005322">
    <property type="entry name" value="Peptidase_C69"/>
</dbReference>
<dbReference type="PANTHER" id="PTHR12994:SF17">
    <property type="entry name" value="LD30995P"/>
    <property type="match status" value="1"/>
</dbReference>
<dbReference type="GO" id="GO:0016805">
    <property type="term" value="F:dipeptidase activity"/>
    <property type="evidence" value="ECO:0007669"/>
    <property type="project" value="InterPro"/>
</dbReference>
<organism evidence="1">
    <name type="scientific">marine sediment metagenome</name>
    <dbReference type="NCBI Taxonomy" id="412755"/>
    <lineage>
        <taxon>unclassified sequences</taxon>
        <taxon>metagenomes</taxon>
        <taxon>ecological metagenomes</taxon>
    </lineage>
</organism>
<reference evidence="1" key="1">
    <citation type="journal article" date="2015" name="Nature">
        <title>Complex archaea that bridge the gap between prokaryotes and eukaryotes.</title>
        <authorList>
            <person name="Spang A."/>
            <person name="Saw J.H."/>
            <person name="Jorgensen S.L."/>
            <person name="Zaremba-Niedzwiedzka K."/>
            <person name="Martijn J."/>
            <person name="Lind A.E."/>
            <person name="van Eijk R."/>
            <person name="Schleper C."/>
            <person name="Guy L."/>
            <person name="Ettema T.J."/>
        </authorList>
    </citation>
    <scope>NUCLEOTIDE SEQUENCE</scope>
</reference>
<accession>A0A0F9ND37</accession>
<dbReference type="Pfam" id="PF03577">
    <property type="entry name" value="Peptidase_C69"/>
    <property type="match status" value="1"/>
</dbReference>
<protein>
    <recommendedName>
        <fullName evidence="2">Dipeptidase</fullName>
    </recommendedName>
</protein>
<name>A0A0F9ND37_9ZZZZ</name>
<dbReference type="PANTHER" id="PTHR12994">
    <property type="entry name" value="SECERNIN"/>
    <property type="match status" value="1"/>
</dbReference>
<dbReference type="AlphaFoldDB" id="A0A0F9ND37"/>
<feature type="non-terminal residue" evidence="1">
    <location>
        <position position="1"/>
    </location>
</feature>